<feature type="domain" description="Transthyretin/hydroxyisourate hydrolase" evidence="9">
    <location>
        <begin position="5"/>
        <end position="116"/>
    </location>
</feature>
<proteinExistence type="inferred from homology"/>
<dbReference type="PRINTS" id="PR00189">
    <property type="entry name" value="TRNSTHYRETIN"/>
</dbReference>
<dbReference type="Proteomes" id="UP000292685">
    <property type="component" value="Unassembled WGS sequence"/>
</dbReference>
<dbReference type="CDD" id="cd05822">
    <property type="entry name" value="TLP_HIUase"/>
    <property type="match status" value="1"/>
</dbReference>
<name>A0A4Q8AFK2_9MICC</name>
<dbReference type="EC" id="3.5.2.17" evidence="8"/>
<evidence type="ECO:0000313" key="10">
    <source>
        <dbReference type="EMBL" id="RZU63107.1"/>
    </source>
</evidence>
<dbReference type="NCBIfam" id="TIGR02962">
    <property type="entry name" value="hdxy_isourate"/>
    <property type="match status" value="1"/>
</dbReference>
<evidence type="ECO:0000256" key="6">
    <source>
        <dbReference type="ARBA" id="ARBA00022801"/>
    </source>
</evidence>
<dbReference type="Gene3D" id="2.60.40.180">
    <property type="entry name" value="Transthyretin/hydroxyisourate hydrolase domain"/>
    <property type="match status" value="1"/>
</dbReference>
<keyword evidence="5 8" id="KW-0659">Purine metabolism</keyword>
<dbReference type="Pfam" id="PF00576">
    <property type="entry name" value="Transthyretin"/>
    <property type="match status" value="1"/>
</dbReference>
<keyword evidence="11" id="KW-1185">Reference proteome</keyword>
<keyword evidence="6 8" id="KW-0378">Hydrolase</keyword>
<evidence type="ECO:0000256" key="5">
    <source>
        <dbReference type="ARBA" id="ARBA00022631"/>
    </source>
</evidence>
<evidence type="ECO:0000256" key="3">
    <source>
        <dbReference type="ARBA" id="ARBA00009850"/>
    </source>
</evidence>
<organism evidence="10 11">
    <name type="scientific">Zhihengliuella halotolerans</name>
    <dbReference type="NCBI Taxonomy" id="370736"/>
    <lineage>
        <taxon>Bacteria</taxon>
        <taxon>Bacillati</taxon>
        <taxon>Actinomycetota</taxon>
        <taxon>Actinomycetes</taxon>
        <taxon>Micrococcales</taxon>
        <taxon>Micrococcaceae</taxon>
        <taxon>Zhihengliuella</taxon>
    </lineage>
</organism>
<dbReference type="InterPro" id="IPR000895">
    <property type="entry name" value="Transthyretin/HIU_hydrolase"/>
</dbReference>
<dbReference type="InterPro" id="IPR036817">
    <property type="entry name" value="Transthyretin/HIU_hydrolase_sf"/>
</dbReference>
<dbReference type="GO" id="GO:0006144">
    <property type="term" value="P:purine nucleobase metabolic process"/>
    <property type="evidence" value="ECO:0007669"/>
    <property type="project" value="UniProtKB-KW"/>
</dbReference>
<feature type="binding site" evidence="7">
    <location>
        <position position="114"/>
    </location>
    <ligand>
        <name>substrate</name>
    </ligand>
</feature>
<feature type="binding site" evidence="7">
    <location>
        <position position="51"/>
    </location>
    <ligand>
        <name>substrate</name>
    </ligand>
</feature>
<evidence type="ECO:0000256" key="2">
    <source>
        <dbReference type="ARBA" id="ARBA00002704"/>
    </source>
</evidence>
<feature type="binding site" evidence="7">
    <location>
        <position position="13"/>
    </location>
    <ligand>
        <name>substrate</name>
    </ligand>
</feature>
<dbReference type="GO" id="GO:0033971">
    <property type="term" value="F:hydroxyisourate hydrolase activity"/>
    <property type="evidence" value="ECO:0007669"/>
    <property type="project" value="UniProtKB-EC"/>
</dbReference>
<dbReference type="EMBL" id="SHLA01000001">
    <property type="protein sequence ID" value="RZU63107.1"/>
    <property type="molecule type" value="Genomic_DNA"/>
</dbReference>
<gene>
    <name evidence="10" type="ORF">EV380_2716</name>
</gene>
<evidence type="ECO:0000313" key="11">
    <source>
        <dbReference type="Proteomes" id="UP000292685"/>
    </source>
</evidence>
<dbReference type="SMART" id="SM00095">
    <property type="entry name" value="TR_THY"/>
    <property type="match status" value="1"/>
</dbReference>
<evidence type="ECO:0000256" key="1">
    <source>
        <dbReference type="ARBA" id="ARBA00001043"/>
    </source>
</evidence>
<evidence type="ECO:0000259" key="9">
    <source>
        <dbReference type="SMART" id="SM00095"/>
    </source>
</evidence>
<reference evidence="10 11" key="1">
    <citation type="submission" date="2019-02" db="EMBL/GenBank/DDBJ databases">
        <title>Sequencing the genomes of 1000 actinobacteria strains.</title>
        <authorList>
            <person name="Klenk H.-P."/>
        </authorList>
    </citation>
    <scope>NUCLEOTIDE SEQUENCE [LARGE SCALE GENOMIC DNA]</scope>
    <source>
        <strain evidence="10 11">DSM 17364</strain>
    </source>
</reference>
<dbReference type="AlphaFoldDB" id="A0A4Q8AFK2"/>
<sequence>MSASGHTSHITTHVLDTAAGRPASGVAAKLEQLAGDEWTAIGDGRTDDDGRITDLSPPAVEQGTYRVTFSTGDYFAAQDTDSFFPEVVIAFRVTDVDAHYHVPLLISPFAYSTYRGS</sequence>
<dbReference type="PANTHER" id="PTHR10395:SF7">
    <property type="entry name" value="5-HYDROXYISOURATE HYDROLASE"/>
    <property type="match status" value="1"/>
</dbReference>
<comment type="subunit">
    <text evidence="4 8">Homotetramer.</text>
</comment>
<dbReference type="SUPFAM" id="SSF49472">
    <property type="entry name" value="Transthyretin (synonym: prealbumin)"/>
    <property type="match status" value="1"/>
</dbReference>
<comment type="catalytic activity">
    <reaction evidence="1 8">
        <text>5-hydroxyisourate + H2O = 5-hydroxy-2-oxo-4-ureido-2,5-dihydro-1H-imidazole-5-carboxylate + H(+)</text>
        <dbReference type="Rhea" id="RHEA:23736"/>
        <dbReference type="ChEBI" id="CHEBI:15377"/>
        <dbReference type="ChEBI" id="CHEBI:15378"/>
        <dbReference type="ChEBI" id="CHEBI:18072"/>
        <dbReference type="ChEBI" id="CHEBI:58639"/>
        <dbReference type="EC" id="3.5.2.17"/>
    </reaction>
</comment>
<evidence type="ECO:0000256" key="8">
    <source>
        <dbReference type="RuleBase" id="RU361270"/>
    </source>
</evidence>
<dbReference type="PANTHER" id="PTHR10395">
    <property type="entry name" value="URICASE AND TRANSTHYRETIN-RELATED"/>
    <property type="match status" value="1"/>
</dbReference>
<dbReference type="OrthoDB" id="9792386at2"/>
<dbReference type="RefSeq" id="WP_130451579.1">
    <property type="nucleotide sequence ID" value="NZ_SHLA01000001.1"/>
</dbReference>
<dbReference type="InterPro" id="IPR014306">
    <property type="entry name" value="Hydroxyisourate_hydrolase"/>
</dbReference>
<dbReference type="InterPro" id="IPR023416">
    <property type="entry name" value="Transthyretin/HIU_hydrolase_d"/>
</dbReference>
<comment type="caution">
    <text evidence="10">The sequence shown here is derived from an EMBL/GenBank/DDBJ whole genome shotgun (WGS) entry which is preliminary data.</text>
</comment>
<comment type="function">
    <text evidence="2">Catalyzes the hydrolysis of 5-hydroxyisourate (HIU) to 2-oxo-4-hydroxy-4-carboxy-5-ureidoimidazoline (OHCU).</text>
</comment>
<evidence type="ECO:0000256" key="7">
    <source>
        <dbReference type="PIRSR" id="PIRSR600895-51"/>
    </source>
</evidence>
<evidence type="ECO:0000256" key="4">
    <source>
        <dbReference type="ARBA" id="ARBA00011881"/>
    </source>
</evidence>
<protein>
    <recommendedName>
        <fullName evidence="8">5-hydroxyisourate hydrolase</fullName>
        <shortName evidence="8">HIU hydrolase</shortName>
        <shortName evidence="8">HIUHase</shortName>
        <ecNumber evidence="8">3.5.2.17</ecNumber>
    </recommendedName>
</protein>
<comment type="similarity">
    <text evidence="3 8">Belongs to the transthyretin family. 5-hydroxyisourate hydrolase subfamily.</text>
</comment>
<accession>A0A4Q8AFK2</accession>